<keyword evidence="3" id="KW-0547">Nucleotide-binding</keyword>
<gene>
    <name evidence="6" type="ORF">BSQ44_20960</name>
</gene>
<dbReference type="PANTHER" id="PTHR42711:SF10">
    <property type="entry name" value="ABC TRANSPORTER ATP-BINDING PROTEIN"/>
    <property type="match status" value="1"/>
</dbReference>
<dbReference type="GO" id="GO:0016887">
    <property type="term" value="F:ATP hydrolysis activity"/>
    <property type="evidence" value="ECO:0007669"/>
    <property type="project" value="InterPro"/>
</dbReference>
<dbReference type="PANTHER" id="PTHR42711">
    <property type="entry name" value="ABC TRANSPORTER ATP-BINDING PROTEIN"/>
    <property type="match status" value="1"/>
</dbReference>
<comment type="similarity">
    <text evidence="1">Belongs to the ABC transporter superfamily.</text>
</comment>
<reference evidence="7" key="1">
    <citation type="submission" date="2016-11" db="EMBL/GenBank/DDBJ databases">
        <title>Mesorhizobium oceanicum sp. nov., isolated from deep seawater in South China Sea.</title>
        <authorList>
            <person name="Fu G.-Y."/>
        </authorList>
    </citation>
    <scope>NUCLEOTIDE SEQUENCE [LARGE SCALE GENOMIC DNA]</scope>
    <source>
        <strain evidence="7">B7</strain>
    </source>
</reference>
<dbReference type="EMBL" id="CP018171">
    <property type="protein sequence ID" value="APH74739.1"/>
    <property type="molecule type" value="Genomic_DNA"/>
</dbReference>
<organism evidence="6 7">
    <name type="scientific">Aquibium oceanicum</name>
    <dbReference type="NCBI Taxonomy" id="1670800"/>
    <lineage>
        <taxon>Bacteria</taxon>
        <taxon>Pseudomonadati</taxon>
        <taxon>Pseudomonadota</taxon>
        <taxon>Alphaproteobacteria</taxon>
        <taxon>Hyphomicrobiales</taxon>
        <taxon>Phyllobacteriaceae</taxon>
        <taxon>Aquibium</taxon>
    </lineage>
</organism>
<evidence type="ECO:0000256" key="2">
    <source>
        <dbReference type="ARBA" id="ARBA00022448"/>
    </source>
</evidence>
<dbReference type="OrthoDB" id="9778547at2"/>
<keyword evidence="4 6" id="KW-0067">ATP-binding</keyword>
<dbReference type="GO" id="GO:0005524">
    <property type="term" value="F:ATP binding"/>
    <property type="evidence" value="ECO:0007669"/>
    <property type="project" value="UniProtKB-KW"/>
</dbReference>
<evidence type="ECO:0000256" key="4">
    <source>
        <dbReference type="ARBA" id="ARBA00022840"/>
    </source>
</evidence>
<dbReference type="PROSITE" id="PS50893">
    <property type="entry name" value="ABC_TRANSPORTER_2"/>
    <property type="match status" value="1"/>
</dbReference>
<evidence type="ECO:0000313" key="6">
    <source>
        <dbReference type="EMBL" id="APH74739.1"/>
    </source>
</evidence>
<evidence type="ECO:0000313" key="7">
    <source>
        <dbReference type="Proteomes" id="UP000182840"/>
    </source>
</evidence>
<keyword evidence="7" id="KW-1185">Reference proteome</keyword>
<proteinExistence type="inferred from homology"/>
<dbReference type="AlphaFoldDB" id="A0A1L3SZ76"/>
<dbReference type="RefSeq" id="WP_072608197.1">
    <property type="nucleotide sequence ID" value="NZ_CP018171.1"/>
</dbReference>
<evidence type="ECO:0000259" key="5">
    <source>
        <dbReference type="PROSITE" id="PS50893"/>
    </source>
</evidence>
<dbReference type="InterPro" id="IPR017871">
    <property type="entry name" value="ABC_transporter-like_CS"/>
</dbReference>
<evidence type="ECO:0000256" key="3">
    <source>
        <dbReference type="ARBA" id="ARBA00022741"/>
    </source>
</evidence>
<dbReference type="Gene3D" id="3.40.50.300">
    <property type="entry name" value="P-loop containing nucleotide triphosphate hydrolases"/>
    <property type="match status" value="1"/>
</dbReference>
<evidence type="ECO:0000256" key="1">
    <source>
        <dbReference type="ARBA" id="ARBA00005417"/>
    </source>
</evidence>
<dbReference type="InterPro" id="IPR003439">
    <property type="entry name" value="ABC_transporter-like_ATP-bd"/>
</dbReference>
<dbReference type="PROSITE" id="PS00211">
    <property type="entry name" value="ABC_TRANSPORTER_1"/>
    <property type="match status" value="1"/>
</dbReference>
<protein>
    <submittedName>
        <fullName evidence="6">Multidrug ABC transporter ATP-binding protein</fullName>
    </submittedName>
</protein>
<feature type="domain" description="ABC transporter" evidence="5">
    <location>
        <begin position="5"/>
        <end position="234"/>
    </location>
</feature>
<dbReference type="KEGG" id="meso:BSQ44_20960"/>
<dbReference type="InterPro" id="IPR027417">
    <property type="entry name" value="P-loop_NTPase"/>
</dbReference>
<dbReference type="InterPro" id="IPR003593">
    <property type="entry name" value="AAA+_ATPase"/>
</dbReference>
<dbReference type="SMART" id="SM00382">
    <property type="entry name" value="AAA"/>
    <property type="match status" value="1"/>
</dbReference>
<dbReference type="InterPro" id="IPR050763">
    <property type="entry name" value="ABC_transporter_ATP-binding"/>
</dbReference>
<name>A0A1L3SZ76_9HYPH</name>
<dbReference type="Proteomes" id="UP000182840">
    <property type="component" value="Chromosome"/>
</dbReference>
<sequence>MNPVISVQNVSKHYASGFQALKSVDLEIREGEIFALLGPNGAGKTTLISIICGIVNKSSGTILVAGHDNVAEYRKARAMIGLVPQELTTDAFETVWATISYSRGLFGKPPDPAHLEKVLRQLSLWDKKDDKIVALSGGMKRRLLIAKALSHEPRILFLDEPTAGVDVELRRDMWEMVRGLKASGVTIILTTHYIEEAEEMADRVGVISKGEIILVEEKAELMRKLGGKELTVQLKEPLATIPESLAGYDLELSEDGEALTYTYDTRADRTGITRLLRDLDGAGIRFRDLETRQSTLEQIFVSLVRERQ</sequence>
<dbReference type="CDD" id="cd03230">
    <property type="entry name" value="ABC_DR_subfamily_A"/>
    <property type="match status" value="1"/>
</dbReference>
<dbReference type="STRING" id="1670800.BSQ44_20960"/>
<dbReference type="Pfam" id="PF00005">
    <property type="entry name" value="ABC_tran"/>
    <property type="match status" value="1"/>
</dbReference>
<dbReference type="SUPFAM" id="SSF52540">
    <property type="entry name" value="P-loop containing nucleoside triphosphate hydrolases"/>
    <property type="match status" value="1"/>
</dbReference>
<accession>A0A1L3SZ76</accession>
<keyword evidence="2" id="KW-0813">Transport</keyword>